<dbReference type="EMBL" id="OU015567">
    <property type="protein sequence ID" value="CAG5111682.1"/>
    <property type="molecule type" value="Genomic_DNA"/>
</dbReference>
<reference evidence="1 2" key="1">
    <citation type="submission" date="2021-04" db="EMBL/GenBank/DDBJ databases">
        <authorList>
            <person name="Bliznina A."/>
        </authorList>
    </citation>
    <scope>NUCLEOTIDE SEQUENCE [LARGE SCALE GENOMIC DNA]</scope>
</reference>
<sequence>MRLLYLFISAVLSLYDFRDLYELNDVRIRLMNTLDTNTPDHNIQLREYMPYKMLWKNDYFRKSAASVPIER</sequence>
<keyword evidence="2" id="KW-1185">Reference proteome</keyword>
<protein>
    <submittedName>
        <fullName evidence="1">Oidioi.mRNA.OKI2018_I69.chr2.g5962.t1.cds</fullName>
    </submittedName>
</protein>
<name>A0ABN7T696_OIKDI</name>
<evidence type="ECO:0000313" key="2">
    <source>
        <dbReference type="Proteomes" id="UP001158576"/>
    </source>
</evidence>
<dbReference type="Proteomes" id="UP001158576">
    <property type="component" value="Chromosome 2"/>
</dbReference>
<proteinExistence type="predicted"/>
<accession>A0ABN7T696</accession>
<gene>
    <name evidence="1" type="ORF">OKIOD_LOCUS14727</name>
</gene>
<evidence type="ECO:0000313" key="1">
    <source>
        <dbReference type="EMBL" id="CAG5111682.1"/>
    </source>
</evidence>
<organism evidence="1 2">
    <name type="scientific">Oikopleura dioica</name>
    <name type="common">Tunicate</name>
    <dbReference type="NCBI Taxonomy" id="34765"/>
    <lineage>
        <taxon>Eukaryota</taxon>
        <taxon>Metazoa</taxon>
        <taxon>Chordata</taxon>
        <taxon>Tunicata</taxon>
        <taxon>Appendicularia</taxon>
        <taxon>Copelata</taxon>
        <taxon>Oikopleuridae</taxon>
        <taxon>Oikopleura</taxon>
    </lineage>
</organism>